<dbReference type="EMBL" id="CSAJ01001320">
    <property type="protein sequence ID" value="COX86912.1"/>
    <property type="molecule type" value="Genomic_DNA"/>
</dbReference>
<organism evidence="1 2">
    <name type="scientific">Mycobacterium tuberculosis</name>
    <dbReference type="NCBI Taxonomy" id="1773"/>
    <lineage>
        <taxon>Bacteria</taxon>
        <taxon>Bacillati</taxon>
        <taxon>Actinomycetota</taxon>
        <taxon>Actinomycetes</taxon>
        <taxon>Mycobacteriales</taxon>
        <taxon>Mycobacteriaceae</taxon>
        <taxon>Mycobacterium</taxon>
        <taxon>Mycobacterium tuberculosis complex</taxon>
    </lineage>
</organism>
<name>A0A655JTM5_MYCTX</name>
<protein>
    <submittedName>
        <fullName evidence="1">Uncharacterized protein</fullName>
    </submittedName>
</protein>
<sequence>MPAVQQGGHQVGAHEARAAGDQNAAELGCQRCITHAAKHNLALAVLGLVAGQHIGHPLACTS</sequence>
<gene>
    <name evidence="1" type="ORF">ERS007720_04965</name>
</gene>
<dbReference type="AlphaFoldDB" id="A0A655JTM5"/>
<proteinExistence type="predicted"/>
<dbReference type="Proteomes" id="UP000044938">
    <property type="component" value="Unassembled WGS sequence"/>
</dbReference>
<accession>A0A655JTM5</accession>
<evidence type="ECO:0000313" key="2">
    <source>
        <dbReference type="Proteomes" id="UP000044938"/>
    </source>
</evidence>
<reference evidence="1 2" key="1">
    <citation type="submission" date="2015-03" db="EMBL/GenBank/DDBJ databases">
        <authorList>
            <consortium name="Pathogen Informatics"/>
        </authorList>
    </citation>
    <scope>NUCLEOTIDE SEQUENCE [LARGE SCALE GENOMIC DNA]</scope>
    <source>
        <strain evidence="1 2">M09401471</strain>
    </source>
</reference>
<evidence type="ECO:0000313" key="1">
    <source>
        <dbReference type="EMBL" id="COX86912.1"/>
    </source>
</evidence>